<evidence type="ECO:0000313" key="1">
    <source>
        <dbReference type="EMBL" id="KVW94643.1"/>
    </source>
</evidence>
<organism evidence="1 2">
    <name type="scientific">Thiobacillus denitrificans</name>
    <dbReference type="NCBI Taxonomy" id="36861"/>
    <lineage>
        <taxon>Bacteria</taxon>
        <taxon>Pseudomonadati</taxon>
        <taxon>Pseudomonadota</taxon>
        <taxon>Betaproteobacteria</taxon>
        <taxon>Nitrosomonadales</taxon>
        <taxon>Thiobacillaceae</taxon>
        <taxon>Thiobacillus</taxon>
    </lineage>
</organism>
<dbReference type="AlphaFoldDB" id="A0A106BLF0"/>
<comment type="caution">
    <text evidence="1">The sequence shown here is derived from an EMBL/GenBank/DDBJ whole genome shotgun (WGS) entry which is preliminary data.</text>
</comment>
<accession>A0A106BLF0</accession>
<gene>
    <name evidence="1" type="ORF">ABW22_11355</name>
</gene>
<evidence type="ECO:0000313" key="2">
    <source>
        <dbReference type="Proteomes" id="UP000064243"/>
    </source>
</evidence>
<dbReference type="Proteomes" id="UP000064243">
    <property type="component" value="Unassembled WGS sequence"/>
</dbReference>
<dbReference type="RefSeq" id="WP_059756519.1">
    <property type="nucleotide sequence ID" value="NZ_LDUG01000033.1"/>
</dbReference>
<sequence>MNTHDTTTLEAQADLLAEEALHELGDIPLDEPDEYAEQCDYAGCYPWLEDVICAHPYERPVHPVLHDEAADLEADFYC</sequence>
<dbReference type="OrthoDB" id="9933635at2"/>
<reference evidence="1 2" key="1">
    <citation type="journal article" date="2015" name="Appl. Environ. Microbiol.">
        <title>Aerobic and Anaerobic Thiosulfate Oxidation by a Cold-Adapted, Subglacial Chemoautotroph.</title>
        <authorList>
            <person name="Harrold Z.R."/>
            <person name="Skidmore M.L."/>
            <person name="Hamilton T.L."/>
            <person name="Desch L."/>
            <person name="Amada K."/>
            <person name="van Gelder W."/>
            <person name="Glover K."/>
            <person name="Roden E.E."/>
            <person name="Boyd E.S."/>
        </authorList>
    </citation>
    <scope>NUCLEOTIDE SEQUENCE [LARGE SCALE GENOMIC DNA]</scope>
    <source>
        <strain evidence="1 2">RG</strain>
    </source>
</reference>
<proteinExistence type="predicted"/>
<dbReference type="PATRIC" id="fig|36861.3.peg.2051"/>
<dbReference type="EMBL" id="LDUG01000033">
    <property type="protein sequence ID" value="KVW94643.1"/>
    <property type="molecule type" value="Genomic_DNA"/>
</dbReference>
<name>A0A106BLF0_THIDE</name>
<protein>
    <submittedName>
        <fullName evidence="1">Uncharacterized protein</fullName>
    </submittedName>
</protein>
<keyword evidence="2" id="KW-1185">Reference proteome</keyword>